<dbReference type="Proteomes" id="UP000656319">
    <property type="component" value="Unassembled WGS sequence"/>
</dbReference>
<dbReference type="SUPFAM" id="SSF46689">
    <property type="entry name" value="Homeodomain-like"/>
    <property type="match status" value="1"/>
</dbReference>
<evidence type="ECO:0000313" key="4">
    <source>
        <dbReference type="EMBL" id="CAD6525896.1"/>
    </source>
</evidence>
<dbReference type="Gene3D" id="1.10.357.10">
    <property type="entry name" value="Tetracycline Repressor, domain 2"/>
    <property type="match status" value="1"/>
</dbReference>
<dbReference type="InterPro" id="IPR009057">
    <property type="entry name" value="Homeodomain-like_sf"/>
</dbReference>
<feature type="DNA-binding region" description="H-T-H motif" evidence="2">
    <location>
        <begin position="74"/>
        <end position="93"/>
    </location>
</feature>
<keyword evidence="1 2" id="KW-0238">DNA-binding</keyword>
<dbReference type="InterPro" id="IPR001647">
    <property type="entry name" value="HTH_TetR"/>
</dbReference>
<dbReference type="RefSeq" id="WP_201695626.1">
    <property type="nucleotide sequence ID" value="NZ_CAJHCQ010000004.1"/>
</dbReference>
<dbReference type="EMBL" id="CAJHCQ010000004">
    <property type="protein sequence ID" value="CAD6525896.1"/>
    <property type="molecule type" value="Genomic_DNA"/>
</dbReference>
<name>A0ABN7HLE7_9BURK</name>
<dbReference type="Pfam" id="PF00440">
    <property type="entry name" value="TetR_N"/>
    <property type="match status" value="1"/>
</dbReference>
<accession>A0ABN7HLE7</accession>
<dbReference type="PROSITE" id="PS50977">
    <property type="entry name" value="HTH_TETR_2"/>
    <property type="match status" value="1"/>
</dbReference>
<sequence length="242" mass="26830">MDSRAPPPAGPRVQRLWGAHAAQEERDAAEVLIELELPPGPRKAPRQARSVALVAALMQAARRILEEEGREALTVWHLADVSGVASSSIYEYFPTMDALVMAIFEAFRDEVYATLRREIEALPAQATLFDGIHLTVRAGLGLYAERIRLDPGLCQRMTCYDEMVRLDIVKPAGLAQARIVPLLLARFAGEIDVDDVEHAQFLVNQTLIALARAMLLVRPVWLAEPDTAILIARMVHALLVER</sequence>
<comment type="caution">
    <text evidence="4">The sequence shown here is derived from an EMBL/GenBank/DDBJ whole genome shotgun (WGS) entry which is preliminary data.</text>
</comment>
<evidence type="ECO:0000259" key="3">
    <source>
        <dbReference type="PROSITE" id="PS50977"/>
    </source>
</evidence>
<reference evidence="4 5" key="1">
    <citation type="submission" date="2020-10" db="EMBL/GenBank/DDBJ databases">
        <authorList>
            <person name="Peeters C."/>
        </authorList>
    </citation>
    <scope>NUCLEOTIDE SEQUENCE [LARGE SCALE GENOMIC DNA]</scope>
    <source>
        <strain evidence="4 5">LMG 27952</strain>
    </source>
</reference>
<dbReference type="PRINTS" id="PR00455">
    <property type="entry name" value="HTHTETR"/>
</dbReference>
<gene>
    <name evidence="4" type="ORF">LMG27952_01868</name>
</gene>
<organism evidence="4 5">
    <name type="scientific">Paraburkholderia hiiakae</name>
    <dbReference type="NCBI Taxonomy" id="1081782"/>
    <lineage>
        <taxon>Bacteria</taxon>
        <taxon>Pseudomonadati</taxon>
        <taxon>Pseudomonadota</taxon>
        <taxon>Betaproteobacteria</taxon>
        <taxon>Burkholderiales</taxon>
        <taxon>Burkholderiaceae</taxon>
        <taxon>Paraburkholderia</taxon>
    </lineage>
</organism>
<keyword evidence="5" id="KW-1185">Reference proteome</keyword>
<evidence type="ECO:0000256" key="2">
    <source>
        <dbReference type="PROSITE-ProRule" id="PRU00335"/>
    </source>
</evidence>
<protein>
    <recommendedName>
        <fullName evidence="3">HTH tetR-type domain-containing protein</fullName>
    </recommendedName>
</protein>
<evidence type="ECO:0000313" key="5">
    <source>
        <dbReference type="Proteomes" id="UP000656319"/>
    </source>
</evidence>
<proteinExistence type="predicted"/>
<feature type="domain" description="HTH tetR-type" evidence="3">
    <location>
        <begin position="51"/>
        <end position="111"/>
    </location>
</feature>
<evidence type="ECO:0000256" key="1">
    <source>
        <dbReference type="ARBA" id="ARBA00023125"/>
    </source>
</evidence>